<sequence length="171" mass="17237">MIDGIFLGAEVVLQNGVDVDTGLDGPSSLVSGAIGAFLTTLIIGAILVAVSPEYTERMVEDVPQDPLASFLYGFLALILLALAIAVLVLTIVGILVAIPLVIVAYLAWAVGATIALLAIGVRLVGREDGWTKPLLVAAAINGGLALTGVGGLVSFVIGAVGFGAVLRGVFG</sequence>
<dbReference type="InterPro" id="IPR058486">
    <property type="entry name" value="DUF8173"/>
</dbReference>
<keyword evidence="1" id="KW-0472">Membrane</keyword>
<dbReference type="Proteomes" id="UP000766904">
    <property type="component" value="Unassembled WGS sequence"/>
</dbReference>
<feature type="transmembrane region" description="Helical" evidence="1">
    <location>
        <begin position="136"/>
        <end position="166"/>
    </location>
</feature>
<evidence type="ECO:0000256" key="1">
    <source>
        <dbReference type="SAM" id="Phobius"/>
    </source>
</evidence>
<dbReference type="Pfam" id="PF26514">
    <property type="entry name" value="DUF8173"/>
    <property type="match status" value="1"/>
</dbReference>
<evidence type="ECO:0000313" key="3">
    <source>
        <dbReference type="EMBL" id="TYL38242.1"/>
    </source>
</evidence>
<keyword evidence="1" id="KW-1133">Transmembrane helix</keyword>
<keyword evidence="1" id="KW-0812">Transmembrane</keyword>
<proteinExistence type="predicted"/>
<feature type="domain" description="DUF8173" evidence="2">
    <location>
        <begin position="29"/>
        <end position="167"/>
    </location>
</feature>
<evidence type="ECO:0000259" key="2">
    <source>
        <dbReference type="Pfam" id="PF26514"/>
    </source>
</evidence>
<organism evidence="3 4">
    <name type="scientific">Natronococcus pandeyae</name>
    <dbReference type="NCBI Taxonomy" id="2055836"/>
    <lineage>
        <taxon>Archaea</taxon>
        <taxon>Methanobacteriati</taxon>
        <taxon>Methanobacteriota</taxon>
        <taxon>Stenosarchaea group</taxon>
        <taxon>Halobacteria</taxon>
        <taxon>Halobacteriales</taxon>
        <taxon>Natrialbaceae</taxon>
        <taxon>Natronococcus</taxon>
    </lineage>
</organism>
<dbReference type="OrthoDB" id="293202at2157"/>
<dbReference type="EMBL" id="PHNJ01000006">
    <property type="protein sequence ID" value="TYL38242.1"/>
    <property type="molecule type" value="Genomic_DNA"/>
</dbReference>
<name>A0A8J8TS77_9EURY</name>
<dbReference type="AlphaFoldDB" id="A0A8J8TS77"/>
<protein>
    <recommendedName>
        <fullName evidence="2">DUF8173 domain-containing protein</fullName>
    </recommendedName>
</protein>
<feature type="transmembrane region" description="Helical" evidence="1">
    <location>
        <begin position="102"/>
        <end position="124"/>
    </location>
</feature>
<gene>
    <name evidence="3" type="ORF">CV102_13685</name>
</gene>
<accession>A0A8J8TS77</accession>
<keyword evidence="4" id="KW-1185">Reference proteome</keyword>
<reference evidence="3" key="1">
    <citation type="submission" date="2017-11" db="EMBL/GenBank/DDBJ databases">
        <authorList>
            <person name="Kajale S.C."/>
            <person name="Sharma A."/>
        </authorList>
    </citation>
    <scope>NUCLEOTIDE SEQUENCE</scope>
    <source>
        <strain evidence="3">LS1_42</strain>
    </source>
</reference>
<feature type="transmembrane region" description="Helical" evidence="1">
    <location>
        <begin position="29"/>
        <end position="50"/>
    </location>
</feature>
<feature type="transmembrane region" description="Helical" evidence="1">
    <location>
        <begin position="70"/>
        <end position="96"/>
    </location>
</feature>
<dbReference type="RefSeq" id="WP_148858556.1">
    <property type="nucleotide sequence ID" value="NZ_PHNJ01000006.1"/>
</dbReference>
<comment type="caution">
    <text evidence="3">The sequence shown here is derived from an EMBL/GenBank/DDBJ whole genome shotgun (WGS) entry which is preliminary data.</text>
</comment>
<evidence type="ECO:0000313" key="4">
    <source>
        <dbReference type="Proteomes" id="UP000766904"/>
    </source>
</evidence>